<dbReference type="EMBL" id="JH597773">
    <property type="protein sequence ID" value="EHQ08272.1"/>
    <property type="molecule type" value="Genomic_DNA"/>
</dbReference>
<accession>H2CKG7</accession>
<dbReference type="STRING" id="183.GCA_002009735_02048"/>
<dbReference type="Gene3D" id="3.40.50.150">
    <property type="entry name" value="Vaccinia Virus protein VP39"/>
    <property type="match status" value="1"/>
</dbReference>
<dbReference type="REBASE" id="88683">
    <property type="entry name" value="M.Lil3055ORF3615P"/>
</dbReference>
<comment type="catalytic activity">
    <reaction evidence="5 8">
        <text>a 2'-deoxycytidine in DNA + S-adenosyl-L-methionine = a 5-methyl-2'-deoxycytidine in DNA + S-adenosyl-L-homocysteine + H(+)</text>
        <dbReference type="Rhea" id="RHEA:13681"/>
        <dbReference type="Rhea" id="RHEA-COMP:11369"/>
        <dbReference type="Rhea" id="RHEA-COMP:11370"/>
        <dbReference type="ChEBI" id="CHEBI:15378"/>
        <dbReference type="ChEBI" id="CHEBI:57856"/>
        <dbReference type="ChEBI" id="CHEBI:59789"/>
        <dbReference type="ChEBI" id="CHEBI:85452"/>
        <dbReference type="ChEBI" id="CHEBI:85454"/>
        <dbReference type="EC" id="2.1.1.37"/>
    </reaction>
</comment>
<dbReference type="PROSITE" id="PS51679">
    <property type="entry name" value="SAM_MT_C5"/>
    <property type="match status" value="1"/>
</dbReference>
<organism evidence="9 10">
    <name type="scientific">Leptonema illini DSM 21528</name>
    <dbReference type="NCBI Taxonomy" id="929563"/>
    <lineage>
        <taxon>Bacteria</taxon>
        <taxon>Pseudomonadati</taxon>
        <taxon>Spirochaetota</taxon>
        <taxon>Spirochaetia</taxon>
        <taxon>Leptospirales</taxon>
        <taxon>Leptospiraceae</taxon>
        <taxon>Leptonema</taxon>
    </lineage>
</organism>
<dbReference type="InterPro" id="IPR031303">
    <property type="entry name" value="C5_meth_CS"/>
</dbReference>
<evidence type="ECO:0000256" key="4">
    <source>
        <dbReference type="ARBA" id="ARBA00022747"/>
    </source>
</evidence>
<evidence type="ECO:0000256" key="5">
    <source>
        <dbReference type="ARBA" id="ARBA00047422"/>
    </source>
</evidence>
<dbReference type="NCBIfam" id="TIGR00675">
    <property type="entry name" value="dcm"/>
    <property type="match status" value="1"/>
</dbReference>
<dbReference type="PROSITE" id="PS00095">
    <property type="entry name" value="C5_MTASE_2"/>
    <property type="match status" value="1"/>
</dbReference>
<dbReference type="InterPro" id="IPR050750">
    <property type="entry name" value="C5-MTase"/>
</dbReference>
<evidence type="ECO:0000256" key="8">
    <source>
        <dbReference type="RuleBase" id="RU000417"/>
    </source>
</evidence>
<dbReference type="CDD" id="cd00315">
    <property type="entry name" value="Cyt_C5_DNA_methylase"/>
    <property type="match status" value="1"/>
</dbReference>
<dbReference type="PROSITE" id="PS00094">
    <property type="entry name" value="C5_MTASE_1"/>
    <property type="match status" value="1"/>
</dbReference>
<evidence type="ECO:0000256" key="7">
    <source>
        <dbReference type="RuleBase" id="RU000416"/>
    </source>
</evidence>
<name>H2CKG7_9LEPT</name>
<evidence type="ECO:0000256" key="1">
    <source>
        <dbReference type="ARBA" id="ARBA00022603"/>
    </source>
</evidence>
<protein>
    <recommendedName>
        <fullName evidence="8">Cytosine-specific methyltransferase</fullName>
        <ecNumber evidence="8">2.1.1.37</ecNumber>
    </recommendedName>
</protein>
<evidence type="ECO:0000313" key="9">
    <source>
        <dbReference type="EMBL" id="EHQ08272.1"/>
    </source>
</evidence>
<dbReference type="GO" id="GO:0009307">
    <property type="term" value="P:DNA restriction-modification system"/>
    <property type="evidence" value="ECO:0007669"/>
    <property type="project" value="UniProtKB-KW"/>
</dbReference>
<evidence type="ECO:0000256" key="2">
    <source>
        <dbReference type="ARBA" id="ARBA00022679"/>
    </source>
</evidence>
<keyword evidence="1 6" id="KW-0489">Methyltransferase</keyword>
<sequence>MEKVNAMNPVRIIDLFAGIGGFRLAFESVGARCVFSSEINPSARRTYKENFGDEPAGDIRNIHAMDIPRFDVLCAGFPCQPFSSAGVSKKQSMGRPHGFADKTSGTLFFEILRILEWHQPSAFLLENVKNLQAHDRGRTFTVIQKSLEALGYKLFVQLIDGRFWVPQKRQRIYIAGFRDRAAWAAFVRRFEDAISGSLFDESPLPKLADILDVDVPERYTLGDKTWSYLQGHAEKHRQKGNGFGVKGFADLDGCANTLPARYGKDGAEILIEQIGRNPRRLTPRECARLMGYPDDFVFPVSDSQAYKQLGNSVIPPVIRILAGAMVSSIDRGAVIGKESCVSL</sequence>
<evidence type="ECO:0000256" key="6">
    <source>
        <dbReference type="PROSITE-ProRule" id="PRU01016"/>
    </source>
</evidence>
<comment type="similarity">
    <text evidence="6 7">Belongs to the class I-like SAM-binding methyltransferase superfamily. C5-methyltransferase family.</text>
</comment>
<keyword evidence="10" id="KW-1185">Reference proteome</keyword>
<reference evidence="9 10" key="1">
    <citation type="submission" date="2011-10" db="EMBL/GenBank/DDBJ databases">
        <title>The Improved High-Quality Draft genome of Leptonema illini DSM 21528.</title>
        <authorList>
            <consortium name="US DOE Joint Genome Institute (JGI-PGF)"/>
            <person name="Lucas S."/>
            <person name="Copeland A."/>
            <person name="Lapidus A."/>
            <person name="Glavina del Rio T."/>
            <person name="Dalin E."/>
            <person name="Tice H."/>
            <person name="Bruce D."/>
            <person name="Goodwin L."/>
            <person name="Pitluck S."/>
            <person name="Peters L."/>
            <person name="Mikhailova N."/>
            <person name="Held B."/>
            <person name="Kyrpides N."/>
            <person name="Mavromatis K."/>
            <person name="Ivanova N."/>
            <person name="Markowitz V."/>
            <person name="Cheng J.-F."/>
            <person name="Hugenholtz P."/>
            <person name="Woyke T."/>
            <person name="Wu D."/>
            <person name="Gronow S."/>
            <person name="Wellnitz S."/>
            <person name="Brambilla E.-M."/>
            <person name="Klenk H.-P."/>
            <person name="Eisen J.A."/>
        </authorList>
    </citation>
    <scope>NUCLEOTIDE SEQUENCE [LARGE SCALE GENOMIC DNA]</scope>
    <source>
        <strain evidence="9 10">DSM 21528</strain>
    </source>
</reference>
<dbReference type="GO" id="GO:0032259">
    <property type="term" value="P:methylation"/>
    <property type="evidence" value="ECO:0007669"/>
    <property type="project" value="UniProtKB-KW"/>
</dbReference>
<evidence type="ECO:0000313" key="10">
    <source>
        <dbReference type="Proteomes" id="UP000005737"/>
    </source>
</evidence>
<dbReference type="InterPro" id="IPR029063">
    <property type="entry name" value="SAM-dependent_MTases_sf"/>
</dbReference>
<dbReference type="SUPFAM" id="SSF53335">
    <property type="entry name" value="S-adenosyl-L-methionine-dependent methyltransferases"/>
    <property type="match status" value="1"/>
</dbReference>
<gene>
    <name evidence="9" type="ORF">Lepil_3615</name>
</gene>
<keyword evidence="2 6" id="KW-0808">Transferase</keyword>
<dbReference type="PRINTS" id="PR00105">
    <property type="entry name" value="C5METTRFRASE"/>
</dbReference>
<feature type="active site" evidence="6">
    <location>
        <position position="79"/>
    </location>
</feature>
<dbReference type="PANTHER" id="PTHR46098:SF1">
    <property type="entry name" value="TRNA (CYTOSINE(38)-C(5))-METHYLTRANSFERASE"/>
    <property type="match status" value="1"/>
</dbReference>
<keyword evidence="4" id="KW-0680">Restriction system</keyword>
<dbReference type="AlphaFoldDB" id="H2CKG7"/>
<proteinExistence type="inferred from homology"/>
<dbReference type="Pfam" id="PF00145">
    <property type="entry name" value="DNA_methylase"/>
    <property type="match status" value="1"/>
</dbReference>
<dbReference type="PANTHER" id="PTHR46098">
    <property type="entry name" value="TRNA (CYTOSINE(38)-C(5))-METHYLTRANSFERASE"/>
    <property type="match status" value="1"/>
</dbReference>
<dbReference type="HOGENOM" id="CLU_006958_0_1_12"/>
<dbReference type="Proteomes" id="UP000005737">
    <property type="component" value="Unassembled WGS sequence"/>
</dbReference>
<dbReference type="EC" id="2.1.1.37" evidence="8"/>
<dbReference type="GO" id="GO:0003886">
    <property type="term" value="F:DNA (cytosine-5-)-methyltransferase activity"/>
    <property type="evidence" value="ECO:0007669"/>
    <property type="project" value="UniProtKB-EC"/>
</dbReference>
<dbReference type="InterPro" id="IPR018117">
    <property type="entry name" value="C5_DNA_meth_AS"/>
</dbReference>
<dbReference type="Gene3D" id="3.90.120.30">
    <property type="match status" value="1"/>
</dbReference>
<dbReference type="InterPro" id="IPR001525">
    <property type="entry name" value="C5_MeTfrase"/>
</dbReference>
<evidence type="ECO:0000256" key="3">
    <source>
        <dbReference type="ARBA" id="ARBA00022691"/>
    </source>
</evidence>
<keyword evidence="3 6" id="KW-0949">S-adenosyl-L-methionine</keyword>